<keyword evidence="11" id="KW-1133">Transmembrane helix</keyword>
<dbReference type="CDD" id="cd14014">
    <property type="entry name" value="STKc_PknB_like"/>
    <property type="match status" value="1"/>
</dbReference>
<keyword evidence="3" id="KW-0808">Transferase</keyword>
<dbReference type="InterPro" id="IPR000719">
    <property type="entry name" value="Prot_kinase_dom"/>
</dbReference>
<evidence type="ECO:0000256" key="9">
    <source>
        <dbReference type="PROSITE-ProRule" id="PRU10141"/>
    </source>
</evidence>
<evidence type="ECO:0000256" key="1">
    <source>
        <dbReference type="ARBA" id="ARBA00012513"/>
    </source>
</evidence>
<feature type="domain" description="PASTA" evidence="13">
    <location>
        <begin position="473"/>
        <end position="535"/>
    </location>
</feature>
<feature type="compositionally biased region" description="Polar residues" evidence="10">
    <location>
        <begin position="289"/>
        <end position="308"/>
    </location>
</feature>
<comment type="caution">
    <text evidence="14">The sequence shown here is derived from an EMBL/GenBank/DDBJ whole genome shotgun (WGS) entry which is preliminary data.</text>
</comment>
<dbReference type="PROSITE" id="PS00107">
    <property type="entry name" value="PROTEIN_KINASE_ATP"/>
    <property type="match status" value="1"/>
</dbReference>
<dbReference type="SUPFAM" id="SSF56112">
    <property type="entry name" value="Protein kinase-like (PK-like)"/>
    <property type="match status" value="1"/>
</dbReference>
<dbReference type="FunFam" id="3.30.200.20:FF:000035">
    <property type="entry name" value="Serine/threonine protein kinase Stk1"/>
    <property type="match status" value="1"/>
</dbReference>
<feature type="domain" description="Protein kinase" evidence="12">
    <location>
        <begin position="12"/>
        <end position="271"/>
    </location>
</feature>
<dbReference type="CDD" id="cd06577">
    <property type="entry name" value="PASTA_pknB"/>
    <property type="match status" value="3"/>
</dbReference>
<proteinExistence type="predicted"/>
<accession>A0A9D1TAB3</accession>
<evidence type="ECO:0000313" key="14">
    <source>
        <dbReference type="EMBL" id="HIV24883.1"/>
    </source>
</evidence>
<dbReference type="InterPro" id="IPR017441">
    <property type="entry name" value="Protein_kinase_ATP_BS"/>
</dbReference>
<keyword evidence="4 9" id="KW-0547">Nucleotide-binding</keyword>
<evidence type="ECO:0000313" key="15">
    <source>
        <dbReference type="Proteomes" id="UP000824169"/>
    </source>
</evidence>
<dbReference type="NCBIfam" id="NF033483">
    <property type="entry name" value="PknB_PASTA_kin"/>
    <property type="match status" value="1"/>
</dbReference>
<evidence type="ECO:0000256" key="10">
    <source>
        <dbReference type="SAM" id="MobiDB-lite"/>
    </source>
</evidence>
<keyword evidence="2" id="KW-0723">Serine/threonine-protein kinase</keyword>
<feature type="compositionally biased region" description="Low complexity" evidence="10">
    <location>
        <begin position="378"/>
        <end position="396"/>
    </location>
</feature>
<dbReference type="InterPro" id="IPR011009">
    <property type="entry name" value="Kinase-like_dom_sf"/>
</dbReference>
<evidence type="ECO:0000256" key="2">
    <source>
        <dbReference type="ARBA" id="ARBA00022527"/>
    </source>
</evidence>
<feature type="transmembrane region" description="Helical" evidence="11">
    <location>
        <begin position="351"/>
        <end position="375"/>
    </location>
</feature>
<dbReference type="InterPro" id="IPR005543">
    <property type="entry name" value="PASTA_dom"/>
</dbReference>
<gene>
    <name evidence="14" type="primary">pknB</name>
    <name evidence="14" type="ORF">IAB71_03710</name>
</gene>
<dbReference type="PANTHER" id="PTHR43289:SF34">
    <property type="entry name" value="SERINE_THREONINE-PROTEIN KINASE YBDM-RELATED"/>
    <property type="match status" value="1"/>
</dbReference>
<dbReference type="GO" id="GO:0004674">
    <property type="term" value="F:protein serine/threonine kinase activity"/>
    <property type="evidence" value="ECO:0007669"/>
    <property type="project" value="UniProtKB-KW"/>
</dbReference>
<dbReference type="PROSITE" id="PS00108">
    <property type="entry name" value="PROTEIN_KINASE_ST"/>
    <property type="match status" value="1"/>
</dbReference>
<dbReference type="Pfam" id="PF00069">
    <property type="entry name" value="Pkinase"/>
    <property type="match status" value="1"/>
</dbReference>
<comment type="catalytic activity">
    <reaction evidence="8">
        <text>L-seryl-[protein] + ATP = O-phospho-L-seryl-[protein] + ADP + H(+)</text>
        <dbReference type="Rhea" id="RHEA:17989"/>
        <dbReference type="Rhea" id="RHEA-COMP:9863"/>
        <dbReference type="Rhea" id="RHEA-COMP:11604"/>
        <dbReference type="ChEBI" id="CHEBI:15378"/>
        <dbReference type="ChEBI" id="CHEBI:29999"/>
        <dbReference type="ChEBI" id="CHEBI:30616"/>
        <dbReference type="ChEBI" id="CHEBI:83421"/>
        <dbReference type="ChEBI" id="CHEBI:456216"/>
        <dbReference type="EC" id="2.7.11.1"/>
    </reaction>
</comment>
<dbReference type="PROSITE" id="PS50011">
    <property type="entry name" value="PROTEIN_KINASE_DOM"/>
    <property type="match status" value="1"/>
</dbReference>
<feature type="compositionally biased region" description="Acidic residues" evidence="10">
    <location>
        <begin position="331"/>
        <end position="340"/>
    </location>
</feature>
<dbReference type="GO" id="GO:0005524">
    <property type="term" value="F:ATP binding"/>
    <property type="evidence" value="ECO:0007669"/>
    <property type="project" value="UniProtKB-UniRule"/>
</dbReference>
<keyword evidence="11" id="KW-0472">Membrane</keyword>
<evidence type="ECO:0000256" key="6">
    <source>
        <dbReference type="ARBA" id="ARBA00022840"/>
    </source>
</evidence>
<evidence type="ECO:0000256" key="5">
    <source>
        <dbReference type="ARBA" id="ARBA00022777"/>
    </source>
</evidence>
<name>A0A9D1TAB3_9FIRM</name>
<feature type="domain" description="PASTA" evidence="13">
    <location>
        <begin position="540"/>
        <end position="606"/>
    </location>
</feature>
<protein>
    <recommendedName>
        <fullName evidence="1">non-specific serine/threonine protein kinase</fullName>
        <ecNumber evidence="1">2.7.11.1</ecNumber>
    </recommendedName>
</protein>
<dbReference type="EC" id="2.7.11.1" evidence="1"/>
<dbReference type="PANTHER" id="PTHR43289">
    <property type="entry name" value="MITOGEN-ACTIVATED PROTEIN KINASE KINASE KINASE 20-RELATED"/>
    <property type="match status" value="1"/>
</dbReference>
<keyword evidence="11" id="KW-0812">Transmembrane</keyword>
<reference evidence="14" key="1">
    <citation type="submission" date="2020-10" db="EMBL/GenBank/DDBJ databases">
        <authorList>
            <person name="Gilroy R."/>
        </authorList>
    </citation>
    <scope>NUCLEOTIDE SEQUENCE</scope>
    <source>
        <strain evidence="14">CHK188-20938</strain>
    </source>
</reference>
<evidence type="ECO:0000256" key="11">
    <source>
        <dbReference type="SAM" id="Phobius"/>
    </source>
</evidence>
<evidence type="ECO:0000256" key="3">
    <source>
        <dbReference type="ARBA" id="ARBA00022679"/>
    </source>
</evidence>
<dbReference type="SMART" id="SM00740">
    <property type="entry name" value="PASTA"/>
    <property type="match status" value="3"/>
</dbReference>
<feature type="binding site" evidence="9">
    <location>
        <position position="41"/>
    </location>
    <ligand>
        <name>ATP</name>
        <dbReference type="ChEBI" id="CHEBI:30616"/>
    </ligand>
</feature>
<dbReference type="AlphaFoldDB" id="A0A9D1TAB3"/>
<dbReference type="FunFam" id="1.10.510.10:FF:000021">
    <property type="entry name" value="Serine/threonine protein kinase"/>
    <property type="match status" value="1"/>
</dbReference>
<dbReference type="SMART" id="SM00220">
    <property type="entry name" value="S_TKc"/>
    <property type="match status" value="1"/>
</dbReference>
<keyword evidence="5 14" id="KW-0418">Kinase</keyword>
<dbReference type="Proteomes" id="UP000824169">
    <property type="component" value="Unassembled WGS sequence"/>
</dbReference>
<reference evidence="14" key="2">
    <citation type="journal article" date="2021" name="PeerJ">
        <title>Extensive microbial diversity within the chicken gut microbiome revealed by metagenomics and culture.</title>
        <authorList>
            <person name="Gilroy R."/>
            <person name="Ravi A."/>
            <person name="Getino M."/>
            <person name="Pursley I."/>
            <person name="Horton D.L."/>
            <person name="Alikhan N.F."/>
            <person name="Baker D."/>
            <person name="Gharbi K."/>
            <person name="Hall N."/>
            <person name="Watson M."/>
            <person name="Adriaenssens E.M."/>
            <person name="Foster-Nyarko E."/>
            <person name="Jarju S."/>
            <person name="Secka A."/>
            <person name="Antonio M."/>
            <person name="Oren A."/>
            <person name="Chaudhuri R.R."/>
            <person name="La Ragione R."/>
            <person name="Hildebrand F."/>
            <person name="Pallen M.J."/>
        </authorList>
    </citation>
    <scope>NUCLEOTIDE SEQUENCE</scope>
    <source>
        <strain evidence="14">CHK188-20938</strain>
    </source>
</reference>
<evidence type="ECO:0000256" key="4">
    <source>
        <dbReference type="ARBA" id="ARBA00022741"/>
    </source>
</evidence>
<evidence type="ECO:0000256" key="7">
    <source>
        <dbReference type="ARBA" id="ARBA00047899"/>
    </source>
</evidence>
<feature type="domain" description="PASTA" evidence="13">
    <location>
        <begin position="398"/>
        <end position="465"/>
    </location>
</feature>
<sequence>MIKEGIVLGERYEIMSRIGSGGMADVYKARDQKLDRLVAVKVLKPEFREDANFIVKFRKEAQAAAGLAHPNVVNVFDVGEDRGLYYIVMELVEGITLKAYITRKGKLSVKESTSIAIQVSLGLEAAHNRGIVHRDVKPQNIIISTDGKVKLSDFGIAKATNSNTITANVMGSVHYSSPEQVRGGASDARSDIYSLGITMYEMVTGRVPYDGDSTVSVAIKHLQEEMVPPSRYTPDLPYSLEQIILKCTQKNPDRRYQNMGELVEDLKRSLLDPQGNFVNLSPLSAHAQTATMAGSPGQTTRVVQSVRQTDTRQYEDYEEFDGDPDRNGYGGDEDEDEDDAVSSKLEKAITIGGILIGAVIVVILVIVIGNMAGLFNRSSSSSSDSTANSSSISSSSTAEQGIEVPDFRGKTVAEATTEANAMSLGVTQAGTAASDTYAEGQIISQDPEAGTQVDENTTIRVTVSSGPETTMVNVPTGLVGASQSAAEAAITAAGLQVNAELAYSDSVSIGNVISVSPNEGTSVEEGSTVTITVSQGPEETTSTVILRDLRGLDEATARQVLDSSGLNYTSVSGYDNSYNIGDVIAMDPAPGTEVPEGTLVTLTINTEQETSSGEWVCQNTLPQPPGFTGASRITLVLVQGDYTSTFYDGADPWADGGEYTDTIYGQEGVSTGVIYVYIDGAENASYRFDVTFAQENL</sequence>
<organism evidence="14 15">
    <name type="scientific">Candidatus Scatomonas pullistercoris</name>
    <dbReference type="NCBI Taxonomy" id="2840920"/>
    <lineage>
        <taxon>Bacteria</taxon>
        <taxon>Bacillati</taxon>
        <taxon>Bacillota</taxon>
        <taxon>Clostridia</taxon>
        <taxon>Lachnospirales</taxon>
        <taxon>Lachnospiraceae</taxon>
        <taxon>Lachnospiraceae incertae sedis</taxon>
        <taxon>Candidatus Scatomonas</taxon>
    </lineage>
</organism>
<dbReference type="Gene3D" id="3.30.200.20">
    <property type="entry name" value="Phosphorylase Kinase, domain 1"/>
    <property type="match status" value="1"/>
</dbReference>
<dbReference type="EMBL" id="DVOO01000011">
    <property type="protein sequence ID" value="HIV24883.1"/>
    <property type="molecule type" value="Genomic_DNA"/>
</dbReference>
<dbReference type="Gene3D" id="1.10.510.10">
    <property type="entry name" value="Transferase(Phosphotransferase) domain 1"/>
    <property type="match status" value="1"/>
</dbReference>
<comment type="catalytic activity">
    <reaction evidence="7">
        <text>L-threonyl-[protein] + ATP = O-phospho-L-threonyl-[protein] + ADP + H(+)</text>
        <dbReference type="Rhea" id="RHEA:46608"/>
        <dbReference type="Rhea" id="RHEA-COMP:11060"/>
        <dbReference type="Rhea" id="RHEA-COMP:11605"/>
        <dbReference type="ChEBI" id="CHEBI:15378"/>
        <dbReference type="ChEBI" id="CHEBI:30013"/>
        <dbReference type="ChEBI" id="CHEBI:30616"/>
        <dbReference type="ChEBI" id="CHEBI:61977"/>
        <dbReference type="ChEBI" id="CHEBI:456216"/>
        <dbReference type="EC" id="2.7.11.1"/>
    </reaction>
</comment>
<keyword evidence="6 9" id="KW-0067">ATP-binding</keyword>
<evidence type="ECO:0000259" key="13">
    <source>
        <dbReference type="PROSITE" id="PS51178"/>
    </source>
</evidence>
<dbReference type="SUPFAM" id="SSF54184">
    <property type="entry name" value="Penicillin-binding protein 2x (pbp-2x), c-terminal domain"/>
    <property type="match status" value="1"/>
</dbReference>
<feature type="region of interest" description="Disordered" evidence="10">
    <location>
        <begin position="377"/>
        <end position="406"/>
    </location>
</feature>
<dbReference type="InterPro" id="IPR008271">
    <property type="entry name" value="Ser/Thr_kinase_AS"/>
</dbReference>
<dbReference type="Gene3D" id="3.30.10.20">
    <property type="match status" value="3"/>
</dbReference>
<dbReference type="Pfam" id="PF03793">
    <property type="entry name" value="PASTA"/>
    <property type="match status" value="3"/>
</dbReference>
<dbReference type="PROSITE" id="PS51178">
    <property type="entry name" value="PASTA"/>
    <property type="match status" value="3"/>
</dbReference>
<evidence type="ECO:0000259" key="12">
    <source>
        <dbReference type="PROSITE" id="PS50011"/>
    </source>
</evidence>
<feature type="region of interest" description="Disordered" evidence="10">
    <location>
        <begin position="289"/>
        <end position="341"/>
    </location>
</feature>
<evidence type="ECO:0000256" key="8">
    <source>
        <dbReference type="ARBA" id="ARBA00048679"/>
    </source>
</evidence>